<reference evidence="1" key="1">
    <citation type="submission" date="2022-07" db="EMBL/GenBank/DDBJ databases">
        <title>Phylogenomic reconstructions and comparative analyses of Kickxellomycotina fungi.</title>
        <authorList>
            <person name="Reynolds N.K."/>
            <person name="Stajich J.E."/>
            <person name="Barry K."/>
            <person name="Grigoriev I.V."/>
            <person name="Crous P."/>
            <person name="Smith M.E."/>
        </authorList>
    </citation>
    <scope>NUCLEOTIDE SEQUENCE</scope>
    <source>
        <strain evidence="1">CBS 102833</strain>
    </source>
</reference>
<name>A0ACC1LFE2_9FUNG</name>
<keyword evidence="2" id="KW-1185">Reference proteome</keyword>
<comment type="caution">
    <text evidence="1">The sequence shown here is derived from an EMBL/GenBank/DDBJ whole genome shotgun (WGS) entry which is preliminary data.</text>
</comment>
<protein>
    <submittedName>
        <fullName evidence="1">Integrator complex subunit 2</fullName>
    </submittedName>
</protein>
<proteinExistence type="predicted"/>
<gene>
    <name evidence="1" type="primary">INTS2</name>
    <name evidence="1" type="ORF">H4S07_003707</name>
</gene>
<feature type="non-terminal residue" evidence="1">
    <location>
        <position position="1212"/>
    </location>
</feature>
<sequence>MPGTPHATSDTGLGLTTTTAVSLAHQEPLVDGSSVPVPPQIAAYLHPSAEGNSVGSYALTDEEKDEEIEEVMGGGCIAIATSSAHKGSAFVAPGGSELLSDGGSCNDVPMRSRSAVPAVANGGSSTMTNVGMHQLPPISVSAPPQMPSTSSALPVNLDRCVVSHAPALDPGVHLDPFIHIYSGENDAIMTDDNQAISTAEDYSAAAYDAYLHWRARRKLSSEMLAQSVTDIADFMEGSHRRRLRLVLIQLHSLLDNTPRLYAILDRKRILDGSAAAQARTERDLNSHWSELKVHCSLLVLDKDTTQSAVARSSLRESGDSIDKAALVQGLVASTVSEVIGNCALLWELFDVSVRGLLLIDSSKECLGCLLNTVQSHSGALKRMLTTLLDAYAVLPDLFKKSIMLTVESVSSSGPSGARLVIDGLQGRQILPGVLFKTLNDYSRHPSRIGDVRRYLDDIFHIGAASWIGIGTGLARPKYFMYGNDLRETLYSQFESQGELSQRRYLLSYVRVVSGLIGYLRLKIVDADYAFFKRASLLATTTLLIDTCAALLLVLVGSESHTTAQDALMAISNASGTPIAGQIDCMLAYLQTNHVKEVNDFVTSTLGMDFAYPREQLFFIKDAVQQAKATYYSGLGIARRLIARQPADSQHGVWSTAFYREAILYCLQGELFQHCGVDVREWITQSISVVDATAASKYGKLLKAYVDAIFSSAVITPVPEALLWRAFSPENTLDYTGSCAAPSQVLLLLYLLYYCERLQDQSKAGSGGAFSAPLPQRGSGDLYSSSSTKPRNATTLGEVSSVLTSRSSSLYSPVLGHTNIGGSSPLVSVPKAVRRGEYSDQLLDSLPVAWILRHVSKCAEYSPIWPELLAMSTTQFPDQLETVSVLQRELATDAANTTLRTSGRKWPSPSRDAEVTMTLSRIGSGGNLSLEEGVPSIYCVIENFERLPISARMRGCCALAERLCRLAIVRSDNAELTACVRQAWLALHALNPHLVSAATINAWRCAFETTKPLLVPQDMWIDPLVIFRSDTRVFESASLVDIFLIILSEYLSLSRTNMLRIFKLRQKDSGTLKKTHLSAILQLQEAGSLQMLIEIARVSASDKVKCLIFEFVHARFLEQRTTQKLLHFQAYDEAAIGDMVKFVPSMHSCSEFIPELLMQSAPRLQLFAIRLAAAVLAKYPIAANEGMAKEVILPHILTTLVQRIGTDVSEQLA</sequence>
<accession>A0ACC1LFE2</accession>
<organism evidence="1 2">
    <name type="scientific">Coemansia furcata</name>
    <dbReference type="NCBI Taxonomy" id="417177"/>
    <lineage>
        <taxon>Eukaryota</taxon>
        <taxon>Fungi</taxon>
        <taxon>Fungi incertae sedis</taxon>
        <taxon>Zoopagomycota</taxon>
        <taxon>Kickxellomycotina</taxon>
        <taxon>Kickxellomycetes</taxon>
        <taxon>Kickxellales</taxon>
        <taxon>Kickxellaceae</taxon>
        <taxon>Coemansia</taxon>
    </lineage>
</organism>
<dbReference type="Proteomes" id="UP001140096">
    <property type="component" value="Unassembled WGS sequence"/>
</dbReference>
<evidence type="ECO:0000313" key="2">
    <source>
        <dbReference type="Proteomes" id="UP001140096"/>
    </source>
</evidence>
<dbReference type="EMBL" id="JANBUP010001279">
    <property type="protein sequence ID" value="KAJ2806864.1"/>
    <property type="molecule type" value="Genomic_DNA"/>
</dbReference>
<evidence type="ECO:0000313" key="1">
    <source>
        <dbReference type="EMBL" id="KAJ2806864.1"/>
    </source>
</evidence>